<dbReference type="EMBL" id="PKPP01005956">
    <property type="protein sequence ID" value="PWA58236.1"/>
    <property type="molecule type" value="Genomic_DNA"/>
</dbReference>
<comment type="caution">
    <text evidence="1">The sequence shown here is derived from an EMBL/GenBank/DDBJ whole genome shotgun (WGS) entry which is preliminary data.</text>
</comment>
<dbReference type="STRING" id="35608.A0A2U1MAJ6"/>
<protein>
    <submittedName>
        <fullName evidence="1">DNA replication licensing factor Mcm2</fullName>
    </submittedName>
</protein>
<gene>
    <name evidence="1" type="ORF">CTI12_AA392950</name>
</gene>
<reference evidence="1 2" key="1">
    <citation type="journal article" date="2018" name="Mol. Plant">
        <title>The genome of Artemisia annua provides insight into the evolution of Asteraceae family and artemisinin biosynthesis.</title>
        <authorList>
            <person name="Shen Q."/>
            <person name="Zhang L."/>
            <person name="Liao Z."/>
            <person name="Wang S."/>
            <person name="Yan T."/>
            <person name="Shi P."/>
            <person name="Liu M."/>
            <person name="Fu X."/>
            <person name="Pan Q."/>
            <person name="Wang Y."/>
            <person name="Lv Z."/>
            <person name="Lu X."/>
            <person name="Zhang F."/>
            <person name="Jiang W."/>
            <person name="Ma Y."/>
            <person name="Chen M."/>
            <person name="Hao X."/>
            <person name="Li L."/>
            <person name="Tang Y."/>
            <person name="Lv G."/>
            <person name="Zhou Y."/>
            <person name="Sun X."/>
            <person name="Brodelius P.E."/>
            <person name="Rose J.K.C."/>
            <person name="Tang K."/>
        </authorList>
    </citation>
    <scope>NUCLEOTIDE SEQUENCE [LARGE SCALE GENOMIC DNA]</scope>
    <source>
        <strain evidence="2">cv. Huhao1</strain>
        <tissue evidence="1">Leaf</tissue>
    </source>
</reference>
<accession>A0A2U1MAJ6</accession>
<dbReference type="Gene3D" id="3.30.1640.10">
    <property type="entry name" value="mini-chromosome maintenance (MCM) complex, chain A, domain 1"/>
    <property type="match status" value="1"/>
</dbReference>
<keyword evidence="2" id="KW-1185">Reference proteome</keyword>
<evidence type="ECO:0000313" key="1">
    <source>
        <dbReference type="EMBL" id="PWA58236.1"/>
    </source>
</evidence>
<organism evidence="1 2">
    <name type="scientific">Artemisia annua</name>
    <name type="common">Sweet wormwood</name>
    <dbReference type="NCBI Taxonomy" id="35608"/>
    <lineage>
        <taxon>Eukaryota</taxon>
        <taxon>Viridiplantae</taxon>
        <taxon>Streptophyta</taxon>
        <taxon>Embryophyta</taxon>
        <taxon>Tracheophyta</taxon>
        <taxon>Spermatophyta</taxon>
        <taxon>Magnoliopsida</taxon>
        <taxon>eudicotyledons</taxon>
        <taxon>Gunneridae</taxon>
        <taxon>Pentapetalae</taxon>
        <taxon>asterids</taxon>
        <taxon>campanulids</taxon>
        <taxon>Asterales</taxon>
        <taxon>Asteraceae</taxon>
        <taxon>Asteroideae</taxon>
        <taxon>Anthemideae</taxon>
        <taxon>Artemisiinae</taxon>
        <taxon>Artemisia</taxon>
    </lineage>
</organism>
<sequence>MANPLLAVWLSEAPQPLFEVMKAVFNEIVFNRYPAYKRICQRIYVRVTNYAATEKIPNLSVQDLNDSSGGPVFHAWDQMRILHVLVLLNQLYLIQLMIIENTNFLQQLEFHQGLHDMGANAPAGNLDFLSVTVNNYFLMIRGNTFLSKRATCLLLHVINITGKYNDTSSRLSSSNSSMRVALDFLSQHFGVTRKEQTKCTFLPFDPTDKRTTLTYIDGAGKMHIVSKRCTRAALPADKLNQKADGFAGVFPAQV</sequence>
<dbReference type="Proteomes" id="UP000245207">
    <property type="component" value="Unassembled WGS sequence"/>
</dbReference>
<dbReference type="AlphaFoldDB" id="A0A2U1MAJ6"/>
<evidence type="ECO:0000313" key="2">
    <source>
        <dbReference type="Proteomes" id="UP000245207"/>
    </source>
</evidence>
<proteinExistence type="predicted"/>
<name>A0A2U1MAJ6_ARTAN</name>